<dbReference type="AlphaFoldDB" id="A0A8J2W2A2"/>
<keyword evidence="3" id="KW-0245">EGF-like domain</keyword>
<organism evidence="15 16">
    <name type="scientific">Danaus chrysippus</name>
    <name type="common">African queen</name>
    <dbReference type="NCBI Taxonomy" id="151541"/>
    <lineage>
        <taxon>Eukaryota</taxon>
        <taxon>Metazoa</taxon>
        <taxon>Ecdysozoa</taxon>
        <taxon>Arthropoda</taxon>
        <taxon>Hexapoda</taxon>
        <taxon>Insecta</taxon>
        <taxon>Pterygota</taxon>
        <taxon>Neoptera</taxon>
        <taxon>Endopterygota</taxon>
        <taxon>Lepidoptera</taxon>
        <taxon>Glossata</taxon>
        <taxon>Ditrysia</taxon>
        <taxon>Papilionoidea</taxon>
        <taxon>Nymphalidae</taxon>
        <taxon>Danainae</taxon>
        <taxon>Danaini</taxon>
        <taxon>Danaina</taxon>
        <taxon>Danaus</taxon>
        <taxon>Anosia</taxon>
    </lineage>
</organism>
<keyword evidence="16" id="KW-1185">Reference proteome</keyword>
<dbReference type="Gene3D" id="3.40.50.410">
    <property type="entry name" value="von Willebrand factor, type A domain"/>
    <property type="match status" value="1"/>
</dbReference>
<dbReference type="Pfam" id="PF00362">
    <property type="entry name" value="Integrin_beta"/>
    <property type="match status" value="1"/>
</dbReference>
<reference evidence="15" key="1">
    <citation type="submission" date="2021-09" db="EMBL/GenBank/DDBJ databases">
        <authorList>
            <person name="Martin H S."/>
        </authorList>
    </citation>
    <scope>NUCLEOTIDE SEQUENCE</scope>
</reference>
<dbReference type="SMART" id="SM00327">
    <property type="entry name" value="VWA"/>
    <property type="match status" value="1"/>
</dbReference>
<dbReference type="SUPFAM" id="SSF57196">
    <property type="entry name" value="EGF/Laminin"/>
    <property type="match status" value="2"/>
</dbReference>
<feature type="transmembrane region" description="Helical" evidence="13">
    <location>
        <begin position="591"/>
        <end position="612"/>
    </location>
</feature>
<evidence type="ECO:0000256" key="11">
    <source>
        <dbReference type="ARBA" id="ARBA00023180"/>
    </source>
</evidence>
<dbReference type="Proteomes" id="UP000789524">
    <property type="component" value="Unassembled WGS sequence"/>
</dbReference>
<dbReference type="GO" id="GO:0007160">
    <property type="term" value="P:cell-matrix adhesion"/>
    <property type="evidence" value="ECO:0007669"/>
    <property type="project" value="TreeGrafter"/>
</dbReference>
<dbReference type="EMBL" id="CAKASE010000058">
    <property type="protein sequence ID" value="CAG9567449.1"/>
    <property type="molecule type" value="Genomic_DNA"/>
</dbReference>
<evidence type="ECO:0000256" key="13">
    <source>
        <dbReference type="SAM" id="Phobius"/>
    </source>
</evidence>
<dbReference type="InterPro" id="IPR015812">
    <property type="entry name" value="Integrin_bsu"/>
</dbReference>
<evidence type="ECO:0000256" key="8">
    <source>
        <dbReference type="ARBA" id="ARBA00023037"/>
    </source>
</evidence>
<evidence type="ECO:0000256" key="12">
    <source>
        <dbReference type="RuleBase" id="RU000633"/>
    </source>
</evidence>
<keyword evidence="5" id="KW-0732">Signal</keyword>
<feature type="domain" description="VWFA" evidence="14">
    <location>
        <begin position="18"/>
        <end position="143"/>
    </location>
</feature>
<keyword evidence="8 12" id="KW-0401">Integrin</keyword>
<keyword evidence="11" id="KW-0325">Glycoprotein</keyword>
<dbReference type="InterPro" id="IPR002035">
    <property type="entry name" value="VWF_A"/>
</dbReference>
<dbReference type="GO" id="GO:0008305">
    <property type="term" value="C:integrin complex"/>
    <property type="evidence" value="ECO:0007669"/>
    <property type="project" value="TreeGrafter"/>
</dbReference>
<proteinExistence type="inferred from homology"/>
<evidence type="ECO:0000256" key="5">
    <source>
        <dbReference type="ARBA" id="ARBA00022729"/>
    </source>
</evidence>
<dbReference type="Pfam" id="PF07974">
    <property type="entry name" value="EGF_2"/>
    <property type="match status" value="1"/>
</dbReference>
<dbReference type="Gene3D" id="2.60.40.1510">
    <property type="entry name" value="ntegrin, alpha v. Chain A, domain 3"/>
    <property type="match status" value="1"/>
</dbReference>
<dbReference type="Pfam" id="PF18372">
    <property type="entry name" value="I-EGF_1"/>
    <property type="match status" value="1"/>
</dbReference>
<dbReference type="PROSITE" id="PS50234">
    <property type="entry name" value="VWFA"/>
    <property type="match status" value="1"/>
</dbReference>
<evidence type="ECO:0000256" key="10">
    <source>
        <dbReference type="ARBA" id="ARBA00023157"/>
    </source>
</evidence>
<dbReference type="GO" id="GO:0007229">
    <property type="term" value="P:integrin-mediated signaling pathway"/>
    <property type="evidence" value="ECO:0007669"/>
    <property type="project" value="UniProtKB-KW"/>
</dbReference>
<dbReference type="GO" id="GO:0016477">
    <property type="term" value="P:cell migration"/>
    <property type="evidence" value="ECO:0007669"/>
    <property type="project" value="TreeGrafter"/>
</dbReference>
<sequence>MPISAFGATLKAQNYPVDLYFLLDGSASMASVKNEIVKQTESIYQMMKSMTDNVYLGMGSFVDKNLLPFTNVLDSTNTYSFRNRLKLINDPEAFKKTINDTAFGYNYDEQEGTLDALAQVIVCKEQIGWREESRKIILVFTGASFHAASDGIFGGVVEPYDGKCYLENDVYTKETVMDYPSVGIINKLASEDEKIIIFAIDEEAKNIYKSLTNFITGSKVTKYGGDLIANMLKTVYEEISQNLKLKINMDNEHRKNFEFNFTPDCYNAYRQYEDCEVVQSEEKHFTGTIKLLSYIETDNVKMDIVFEGIKEKIELDISIIKQCDCKREDNSTSCNYHGSLYCGICECEENRYYGDSCQCQNTTSALNPSDEATCIAPGSNSTCHNRGSCKCGMCKCRNGYKGKFCECSDHSCERGADNQLCSGPLRGVCDCGKCICKSGWTGSVCDCSTSKTECLSNDKTLCNNRGTCICGRCKCNDISDWDARTKEQPDCQLSCPQDNQDPSSCRHRQCINIEPTVLCHLNNDDCEPVDNLNITVIKNLTTIQSEGDWYHCSRVIVDVGCYTKFLYRYSKDKYGIEVVMDKNVDCIEANYIRGFICLFTLIFIGVGTLIAWKYWTDRRDRLEYERLFQQVNETETQNDLFVPPLHSYRNPSYQGHL</sequence>
<keyword evidence="7 13" id="KW-1133">Transmembrane helix</keyword>
<dbReference type="InterPro" id="IPR036465">
    <property type="entry name" value="vWFA_dom_sf"/>
</dbReference>
<name>A0A8J2W2A2_9NEOP</name>
<evidence type="ECO:0000256" key="2">
    <source>
        <dbReference type="ARBA" id="ARBA00007449"/>
    </source>
</evidence>
<dbReference type="PANTHER" id="PTHR10082">
    <property type="entry name" value="INTEGRIN BETA SUBUNIT"/>
    <property type="match status" value="1"/>
</dbReference>
<comment type="subcellular location">
    <subcellularLocation>
        <location evidence="12">Cell membrane</location>
        <topology evidence="12">Single-pass type I membrane protein</topology>
    </subcellularLocation>
    <subcellularLocation>
        <location evidence="1">Membrane</location>
        <topology evidence="1">Single-pass type I membrane protein</topology>
    </subcellularLocation>
</comment>
<dbReference type="GO" id="GO:0009986">
    <property type="term" value="C:cell surface"/>
    <property type="evidence" value="ECO:0007669"/>
    <property type="project" value="TreeGrafter"/>
</dbReference>
<dbReference type="InterPro" id="IPR013111">
    <property type="entry name" value="EGF_extracell"/>
</dbReference>
<dbReference type="InterPro" id="IPR040622">
    <property type="entry name" value="EGF_integrin_1"/>
</dbReference>
<dbReference type="InterPro" id="IPR057243">
    <property type="entry name" value="Integrin_I-EGF_CS"/>
</dbReference>
<evidence type="ECO:0000313" key="15">
    <source>
        <dbReference type="EMBL" id="CAG9567449.1"/>
    </source>
</evidence>
<dbReference type="PANTHER" id="PTHR10082:SF60">
    <property type="entry name" value="INTEGRIN BETA-PS"/>
    <property type="match status" value="1"/>
</dbReference>
<gene>
    <name evidence="15" type="ORF">DCHRY22_LOCUS7710</name>
</gene>
<dbReference type="Gene3D" id="2.10.25.10">
    <property type="entry name" value="Laminin"/>
    <property type="match status" value="3"/>
</dbReference>
<dbReference type="Gene3D" id="1.20.5.100">
    <property type="entry name" value="Cytochrome c1, transmembrane anchor, C-terminal"/>
    <property type="match status" value="1"/>
</dbReference>
<keyword evidence="12" id="KW-0130">Cell adhesion</keyword>
<evidence type="ECO:0000256" key="7">
    <source>
        <dbReference type="ARBA" id="ARBA00022989"/>
    </source>
</evidence>
<dbReference type="GO" id="GO:0098609">
    <property type="term" value="P:cell-cell adhesion"/>
    <property type="evidence" value="ECO:0007669"/>
    <property type="project" value="TreeGrafter"/>
</dbReference>
<protein>
    <recommendedName>
        <fullName evidence="12">Integrin beta</fullName>
    </recommendedName>
</protein>
<keyword evidence="4 12" id="KW-0812">Transmembrane</keyword>
<dbReference type="SUPFAM" id="SSF53300">
    <property type="entry name" value="vWA-like"/>
    <property type="match status" value="1"/>
</dbReference>
<evidence type="ECO:0000256" key="9">
    <source>
        <dbReference type="ARBA" id="ARBA00023136"/>
    </source>
</evidence>
<keyword evidence="9 13" id="KW-0472">Membrane</keyword>
<evidence type="ECO:0000256" key="6">
    <source>
        <dbReference type="ARBA" id="ARBA00022737"/>
    </source>
</evidence>
<dbReference type="PROSITE" id="PS00243">
    <property type="entry name" value="I_EGF_1"/>
    <property type="match status" value="2"/>
</dbReference>
<keyword evidence="10" id="KW-1015">Disulfide bond</keyword>
<accession>A0A8J2W2A2</accession>
<dbReference type="OrthoDB" id="410592at2759"/>
<dbReference type="GO" id="GO:0005178">
    <property type="term" value="F:integrin binding"/>
    <property type="evidence" value="ECO:0007669"/>
    <property type="project" value="TreeGrafter"/>
</dbReference>
<evidence type="ECO:0000259" key="14">
    <source>
        <dbReference type="PROSITE" id="PS50234"/>
    </source>
</evidence>
<evidence type="ECO:0000256" key="3">
    <source>
        <dbReference type="ARBA" id="ARBA00022536"/>
    </source>
</evidence>
<keyword evidence="6" id="KW-0677">Repeat</keyword>
<dbReference type="PRINTS" id="PR01186">
    <property type="entry name" value="INTEGRINB"/>
</dbReference>
<comment type="caution">
    <text evidence="15">The sequence shown here is derived from an EMBL/GenBank/DDBJ whole genome shotgun (WGS) entry which is preliminary data.</text>
</comment>
<dbReference type="SMART" id="SM00187">
    <property type="entry name" value="INB"/>
    <property type="match status" value="1"/>
</dbReference>
<dbReference type="FunFam" id="2.10.25.10:FF:000036">
    <property type="entry name" value="Integrin beta"/>
    <property type="match status" value="1"/>
</dbReference>
<evidence type="ECO:0000256" key="1">
    <source>
        <dbReference type="ARBA" id="ARBA00004479"/>
    </source>
</evidence>
<dbReference type="GO" id="GO:0005925">
    <property type="term" value="C:focal adhesion"/>
    <property type="evidence" value="ECO:0007669"/>
    <property type="project" value="TreeGrafter"/>
</dbReference>
<dbReference type="InterPro" id="IPR002369">
    <property type="entry name" value="Integrin_bsu_VWA"/>
</dbReference>
<evidence type="ECO:0000256" key="4">
    <source>
        <dbReference type="ARBA" id="ARBA00022692"/>
    </source>
</evidence>
<dbReference type="GO" id="GO:0033627">
    <property type="term" value="P:cell adhesion mediated by integrin"/>
    <property type="evidence" value="ECO:0007669"/>
    <property type="project" value="TreeGrafter"/>
</dbReference>
<dbReference type="PROSITE" id="PS52047">
    <property type="entry name" value="I_EGF_2"/>
    <property type="match status" value="1"/>
</dbReference>
<comment type="similarity">
    <text evidence="2 12">Belongs to the integrin beta chain family.</text>
</comment>
<evidence type="ECO:0000313" key="16">
    <source>
        <dbReference type="Proteomes" id="UP000789524"/>
    </source>
</evidence>